<keyword evidence="13 15" id="KW-0472">Membrane</keyword>
<evidence type="ECO:0000313" key="18">
    <source>
        <dbReference type="EMBL" id="KXB33877.1"/>
    </source>
</evidence>
<name>A0A133XSH8_9ACTN</name>
<dbReference type="Pfam" id="PF00004">
    <property type="entry name" value="AAA"/>
    <property type="match status" value="1"/>
</dbReference>
<dbReference type="InterPro" id="IPR003959">
    <property type="entry name" value="ATPase_AAA_core"/>
</dbReference>
<evidence type="ECO:0000256" key="1">
    <source>
        <dbReference type="ARBA" id="ARBA00004370"/>
    </source>
</evidence>
<evidence type="ECO:0000256" key="5">
    <source>
        <dbReference type="ARBA" id="ARBA00022692"/>
    </source>
</evidence>
<keyword evidence="7 15" id="KW-0547">Nucleotide-binding</keyword>
<dbReference type="GO" id="GO:0005886">
    <property type="term" value="C:plasma membrane"/>
    <property type="evidence" value="ECO:0007669"/>
    <property type="project" value="UniProtKB-SubCell"/>
</dbReference>
<protein>
    <recommendedName>
        <fullName evidence="15">ATP-dependent zinc metalloprotease FtsH</fullName>
        <ecNumber evidence="15">3.4.24.-</ecNumber>
    </recommendedName>
</protein>
<keyword evidence="11 15" id="KW-1133">Transmembrane helix</keyword>
<dbReference type="InterPro" id="IPR011546">
    <property type="entry name" value="Pept_M41_FtsH_extracell"/>
</dbReference>
<evidence type="ECO:0000256" key="9">
    <source>
        <dbReference type="ARBA" id="ARBA00022833"/>
    </source>
</evidence>
<dbReference type="EMBL" id="LSCR01000029">
    <property type="protein sequence ID" value="KXB33877.1"/>
    <property type="molecule type" value="Genomic_DNA"/>
</dbReference>
<dbReference type="SUPFAM" id="SSF52540">
    <property type="entry name" value="P-loop containing nucleoside triphosphate hydrolases"/>
    <property type="match status" value="1"/>
</dbReference>
<dbReference type="AlphaFoldDB" id="A0A133XSH8"/>
<dbReference type="GO" id="GO:0004176">
    <property type="term" value="F:ATP-dependent peptidase activity"/>
    <property type="evidence" value="ECO:0007669"/>
    <property type="project" value="InterPro"/>
</dbReference>
<reference evidence="19" key="1">
    <citation type="submission" date="2016-01" db="EMBL/GenBank/DDBJ databases">
        <authorList>
            <person name="Mitreva M."/>
            <person name="Pepin K.H."/>
            <person name="Mihindukulasuriya K.A."/>
            <person name="Fulton R."/>
            <person name="Fronick C."/>
            <person name="O'Laughlin M."/>
            <person name="Miner T."/>
            <person name="Herter B."/>
            <person name="Rosa B.A."/>
            <person name="Cordes M."/>
            <person name="Tomlinson C."/>
            <person name="Wollam A."/>
            <person name="Palsikar V.B."/>
            <person name="Mardis E.R."/>
            <person name="Wilson R.K."/>
        </authorList>
    </citation>
    <scope>NUCLEOTIDE SEQUENCE [LARGE SCALE GENOMIC DNA]</scope>
    <source>
        <strain evidence="19">DNF00019</strain>
    </source>
</reference>
<comment type="similarity">
    <text evidence="16">Belongs to the AAA ATPase family.</text>
</comment>
<comment type="cofactor">
    <cofactor evidence="15">
        <name>Zn(2+)</name>
        <dbReference type="ChEBI" id="CHEBI:29105"/>
    </cofactor>
    <text evidence="15">Binds 1 zinc ion per subunit.</text>
</comment>
<evidence type="ECO:0000256" key="16">
    <source>
        <dbReference type="RuleBase" id="RU003651"/>
    </source>
</evidence>
<dbReference type="InterPro" id="IPR027417">
    <property type="entry name" value="P-loop_NTPase"/>
</dbReference>
<feature type="binding site" evidence="15">
    <location>
        <begin position="228"/>
        <end position="235"/>
    </location>
    <ligand>
        <name>ATP</name>
        <dbReference type="ChEBI" id="CHEBI:30616"/>
    </ligand>
</feature>
<keyword evidence="8 15" id="KW-0378">Hydrolase</keyword>
<dbReference type="InterPro" id="IPR041569">
    <property type="entry name" value="AAA_lid_3"/>
</dbReference>
<comment type="caution">
    <text evidence="18">The sequence shown here is derived from an EMBL/GenBank/DDBJ whole genome shotgun (WGS) entry which is preliminary data.</text>
</comment>
<dbReference type="GO" id="GO:0005524">
    <property type="term" value="F:ATP binding"/>
    <property type="evidence" value="ECO:0007669"/>
    <property type="project" value="UniProtKB-UniRule"/>
</dbReference>
<dbReference type="HAMAP" id="MF_01458">
    <property type="entry name" value="FtsH"/>
    <property type="match status" value="1"/>
</dbReference>
<dbReference type="GO" id="GO:0030163">
    <property type="term" value="P:protein catabolic process"/>
    <property type="evidence" value="ECO:0007669"/>
    <property type="project" value="UniProtKB-UniRule"/>
</dbReference>
<dbReference type="Pfam" id="PF17862">
    <property type="entry name" value="AAA_lid_3"/>
    <property type="match status" value="1"/>
</dbReference>
<dbReference type="SUPFAM" id="SSF140990">
    <property type="entry name" value="FtsH protease domain-like"/>
    <property type="match status" value="1"/>
</dbReference>
<dbReference type="STRING" id="1393034.HMPREF3192_01107"/>
<evidence type="ECO:0000256" key="11">
    <source>
        <dbReference type="ARBA" id="ARBA00022989"/>
    </source>
</evidence>
<gene>
    <name evidence="15" type="primary">ftsH</name>
    <name evidence="18" type="ORF">HMPREF3192_01107</name>
</gene>
<keyword evidence="6 15" id="KW-0479">Metal-binding</keyword>
<dbReference type="InterPro" id="IPR005936">
    <property type="entry name" value="FtsH"/>
</dbReference>
<sequence>MKKNRRDQNRRDQRQRMFLFALLAVAIVFVLNSVFSNYRAGNAIQTTYSDFSTMLDRGVVKSVELNTSTGEIRYTAEKDKKQQEFYTTRFPGDTNLVEKLNKKGVRYSAISKQADQSAALISYLITAILPFALIIGAFLWINRRIKKAMGDDNPSMTFGGGFGSPFGAGLGKSGAKVVNGEETGVTFKDVAGQDEAKESLAEIVSFLEKPDKYSAIGAKLPHGALLVGPPGTGKTLLAKAVAGEAHVPFFSISGSEFVEMFVGRGAAKVRDLFKQANEKAPCIVFIDEVDTIGKRRDTGLTTNDEREQTLNQLLSEMDGFDNHKGIVVLAATNRPDSLDPALLRPGRFDRRIPVELPDLAGRKAILDLHSTDVKMQAGVDLDIIARSTPGASGADLANIINEAALRAVRRGRSQVTQEDVQESVEVVIAGEKRKSTVLSEHEKKVVSYHEIGHAIVAAAQKGTAPVQKITIVPRTSGALGYTMQVEEDEKFLTSREEAEGKIAVLCGGRTAEELIFDQITTGAANDIEKATKIARNMVTQYGMSDKFGMVALGQVRNRYLGGGTELTCSEGTAQQIDEEVMRLIEKGHQKAREILTANRFKLHELARYLQKKETITGEEFMRIFEREDGFGPVGSAYEKTDEAK</sequence>
<keyword evidence="5 15" id="KW-0812">Transmembrane</keyword>
<keyword evidence="9 15" id="KW-0862">Zinc</keyword>
<evidence type="ECO:0000256" key="14">
    <source>
        <dbReference type="ARBA" id="ARBA00061570"/>
    </source>
</evidence>
<dbReference type="FunFam" id="1.10.8.60:FF:000001">
    <property type="entry name" value="ATP-dependent zinc metalloprotease FtsH"/>
    <property type="match status" value="1"/>
</dbReference>
<dbReference type="EC" id="3.4.24.-" evidence="15"/>
<dbReference type="NCBIfam" id="TIGR01241">
    <property type="entry name" value="FtsH_fam"/>
    <property type="match status" value="1"/>
</dbReference>
<feature type="binding site" evidence="15">
    <location>
        <position position="453"/>
    </location>
    <ligand>
        <name>Zn(2+)</name>
        <dbReference type="ChEBI" id="CHEBI:29105"/>
        <note>catalytic</note>
    </ligand>
</feature>
<dbReference type="Gene3D" id="1.20.58.760">
    <property type="entry name" value="Peptidase M41"/>
    <property type="match status" value="1"/>
</dbReference>
<dbReference type="Pfam" id="PF06480">
    <property type="entry name" value="FtsH_ext"/>
    <property type="match status" value="1"/>
</dbReference>
<evidence type="ECO:0000259" key="17">
    <source>
        <dbReference type="SMART" id="SM00382"/>
    </source>
</evidence>
<dbReference type="PANTHER" id="PTHR23076">
    <property type="entry name" value="METALLOPROTEASE M41 FTSH"/>
    <property type="match status" value="1"/>
</dbReference>
<keyword evidence="4 15" id="KW-0645">Protease</keyword>
<evidence type="ECO:0000256" key="10">
    <source>
        <dbReference type="ARBA" id="ARBA00022840"/>
    </source>
</evidence>
<evidence type="ECO:0000256" key="8">
    <source>
        <dbReference type="ARBA" id="ARBA00022801"/>
    </source>
</evidence>
<dbReference type="Gene3D" id="3.30.720.210">
    <property type="match status" value="1"/>
</dbReference>
<dbReference type="GO" id="GO:0006508">
    <property type="term" value="P:proteolysis"/>
    <property type="evidence" value="ECO:0007669"/>
    <property type="project" value="UniProtKB-KW"/>
</dbReference>
<dbReference type="PATRIC" id="fig|1393034.3.peg.1075"/>
<feature type="binding site" evidence="15">
    <location>
        <position position="449"/>
    </location>
    <ligand>
        <name>Zn(2+)</name>
        <dbReference type="ChEBI" id="CHEBI:29105"/>
        <note>catalytic</note>
    </ligand>
</feature>
<dbReference type="CDD" id="cd19501">
    <property type="entry name" value="RecA-like_FtsH"/>
    <property type="match status" value="1"/>
</dbReference>
<dbReference type="InterPro" id="IPR000642">
    <property type="entry name" value="Peptidase_M41"/>
</dbReference>
<feature type="domain" description="AAA+ ATPase" evidence="17">
    <location>
        <begin position="220"/>
        <end position="358"/>
    </location>
</feature>
<keyword evidence="10 15" id="KW-0067">ATP-binding</keyword>
<evidence type="ECO:0000256" key="2">
    <source>
        <dbReference type="ARBA" id="ARBA00010044"/>
    </source>
</evidence>
<dbReference type="SMART" id="SM00382">
    <property type="entry name" value="AAA"/>
    <property type="match status" value="1"/>
</dbReference>
<feature type="transmembrane region" description="Helical" evidence="15">
    <location>
        <begin position="120"/>
        <end position="141"/>
    </location>
</feature>
<dbReference type="GO" id="GO:0008270">
    <property type="term" value="F:zinc ion binding"/>
    <property type="evidence" value="ECO:0007669"/>
    <property type="project" value="UniProtKB-UniRule"/>
</dbReference>
<keyword evidence="12 15" id="KW-0482">Metalloprotease</keyword>
<organism evidence="18 19">
    <name type="scientific">Atopobium deltae</name>
    <dbReference type="NCBI Taxonomy" id="1393034"/>
    <lineage>
        <taxon>Bacteria</taxon>
        <taxon>Bacillati</taxon>
        <taxon>Actinomycetota</taxon>
        <taxon>Coriobacteriia</taxon>
        <taxon>Coriobacteriales</taxon>
        <taxon>Atopobiaceae</taxon>
        <taxon>Atopobium</taxon>
    </lineage>
</organism>
<dbReference type="Gene3D" id="3.40.50.300">
    <property type="entry name" value="P-loop containing nucleotide triphosphate hydrolases"/>
    <property type="match status" value="1"/>
</dbReference>
<proteinExistence type="inferred from homology"/>
<feature type="binding site" evidence="15">
    <location>
        <position position="526"/>
    </location>
    <ligand>
        <name>Zn(2+)</name>
        <dbReference type="ChEBI" id="CHEBI:29105"/>
        <note>catalytic</note>
    </ligand>
</feature>
<evidence type="ECO:0000256" key="7">
    <source>
        <dbReference type="ARBA" id="ARBA00022741"/>
    </source>
</evidence>
<dbReference type="InterPro" id="IPR003960">
    <property type="entry name" value="ATPase_AAA_CS"/>
</dbReference>
<dbReference type="PANTHER" id="PTHR23076:SF97">
    <property type="entry name" value="ATP-DEPENDENT ZINC METALLOPROTEASE YME1L1"/>
    <property type="match status" value="1"/>
</dbReference>
<feature type="active site" evidence="15">
    <location>
        <position position="450"/>
    </location>
</feature>
<comment type="caution">
    <text evidence="15">Lacks conserved residue(s) required for the propagation of feature annotation.</text>
</comment>
<comment type="subunit">
    <text evidence="15">Homohexamer.</text>
</comment>
<dbReference type="FunFam" id="1.20.58.760:FF:000001">
    <property type="entry name" value="ATP-dependent zinc metalloprotease FtsH"/>
    <property type="match status" value="1"/>
</dbReference>
<dbReference type="Pfam" id="PF01434">
    <property type="entry name" value="Peptidase_M41"/>
    <property type="match status" value="1"/>
</dbReference>
<evidence type="ECO:0000256" key="12">
    <source>
        <dbReference type="ARBA" id="ARBA00023049"/>
    </source>
</evidence>
<keyword evidence="3 15" id="KW-1003">Cell membrane</keyword>
<evidence type="ECO:0000256" key="6">
    <source>
        <dbReference type="ARBA" id="ARBA00022723"/>
    </source>
</evidence>
<comment type="similarity">
    <text evidence="2 15">In the C-terminal section; belongs to the peptidase M41 family.</text>
</comment>
<evidence type="ECO:0000256" key="13">
    <source>
        <dbReference type="ARBA" id="ARBA00023136"/>
    </source>
</evidence>
<evidence type="ECO:0000313" key="19">
    <source>
        <dbReference type="Proteomes" id="UP000070675"/>
    </source>
</evidence>
<comment type="similarity">
    <text evidence="14 15">In the central section; belongs to the AAA ATPase family.</text>
</comment>
<evidence type="ECO:0000256" key="3">
    <source>
        <dbReference type="ARBA" id="ARBA00022475"/>
    </source>
</evidence>
<dbReference type="Proteomes" id="UP000070675">
    <property type="component" value="Unassembled WGS sequence"/>
</dbReference>
<comment type="subcellular location">
    <subcellularLocation>
        <location evidence="15">Cell membrane</location>
        <topology evidence="15">Multi-pass membrane protein</topology>
        <orientation evidence="15">Cytoplasmic side</orientation>
    </subcellularLocation>
    <subcellularLocation>
        <location evidence="1">Membrane</location>
    </subcellularLocation>
</comment>
<dbReference type="InterPro" id="IPR037219">
    <property type="entry name" value="Peptidase_M41-like"/>
</dbReference>
<accession>A0A133XSH8</accession>
<dbReference type="GO" id="GO:0004222">
    <property type="term" value="F:metalloendopeptidase activity"/>
    <property type="evidence" value="ECO:0007669"/>
    <property type="project" value="InterPro"/>
</dbReference>
<dbReference type="GO" id="GO:0016887">
    <property type="term" value="F:ATP hydrolysis activity"/>
    <property type="evidence" value="ECO:0007669"/>
    <property type="project" value="UniProtKB-UniRule"/>
</dbReference>
<evidence type="ECO:0000256" key="15">
    <source>
        <dbReference type="HAMAP-Rule" id="MF_01458"/>
    </source>
</evidence>
<dbReference type="InterPro" id="IPR003593">
    <property type="entry name" value="AAA+_ATPase"/>
</dbReference>
<comment type="function">
    <text evidence="15">Acts as a processive, ATP-dependent zinc metallopeptidase for both cytoplasmic and membrane proteins. Plays a role in the quality control of integral membrane proteins.</text>
</comment>
<dbReference type="PROSITE" id="PS00674">
    <property type="entry name" value="AAA"/>
    <property type="match status" value="1"/>
</dbReference>
<dbReference type="FunFam" id="3.40.50.300:FF:000001">
    <property type="entry name" value="ATP-dependent zinc metalloprotease FtsH"/>
    <property type="match status" value="1"/>
</dbReference>
<keyword evidence="19" id="KW-1185">Reference proteome</keyword>
<evidence type="ECO:0000256" key="4">
    <source>
        <dbReference type="ARBA" id="ARBA00022670"/>
    </source>
</evidence>
<dbReference type="Gene3D" id="1.10.8.60">
    <property type="match status" value="1"/>
</dbReference>